<dbReference type="EMBL" id="VOOR01000013">
    <property type="protein sequence ID" value="TXB63824.1"/>
    <property type="molecule type" value="Genomic_DNA"/>
</dbReference>
<dbReference type="RefSeq" id="WP_147166998.1">
    <property type="nucleotide sequence ID" value="NZ_VOOR01000013.1"/>
</dbReference>
<dbReference type="Pfam" id="PF04365">
    <property type="entry name" value="BrnT_toxin"/>
    <property type="match status" value="1"/>
</dbReference>
<protein>
    <submittedName>
        <fullName evidence="2">BrnT family toxin</fullName>
    </submittedName>
</protein>
<gene>
    <name evidence="2" type="ORF">FRY97_08390</name>
</gene>
<comment type="caution">
    <text evidence="2">The sequence shown here is derived from an EMBL/GenBank/DDBJ whole genome shotgun (WGS) entry which is preliminary data.</text>
</comment>
<dbReference type="InterPro" id="IPR007460">
    <property type="entry name" value="BrnT_toxin"/>
</dbReference>
<reference evidence="2 3" key="1">
    <citation type="submission" date="2019-08" db="EMBL/GenBank/DDBJ databases">
        <title>Genome of Phaeodactylibacter luteus.</title>
        <authorList>
            <person name="Bowman J.P."/>
        </authorList>
    </citation>
    <scope>NUCLEOTIDE SEQUENCE [LARGE SCALE GENOMIC DNA]</scope>
    <source>
        <strain evidence="2 3">KCTC 42180</strain>
    </source>
</reference>
<dbReference type="InterPro" id="IPR038573">
    <property type="entry name" value="BrnT_sf"/>
</dbReference>
<evidence type="ECO:0000313" key="2">
    <source>
        <dbReference type="EMBL" id="TXB63824.1"/>
    </source>
</evidence>
<keyword evidence="1" id="KW-1133">Transmembrane helix</keyword>
<proteinExistence type="predicted"/>
<keyword evidence="3" id="KW-1185">Reference proteome</keyword>
<sequence length="97" mass="11396">MPKFEWDEHKNAKNKAKHGMPFEDAKEIFNDQDRLIFEQERNGEKRFLTVGKAFLAIISLAYTLRGAVVRIISARRANKKERRAYLSKKLKSQDDEN</sequence>
<evidence type="ECO:0000313" key="3">
    <source>
        <dbReference type="Proteomes" id="UP000321580"/>
    </source>
</evidence>
<organism evidence="2 3">
    <name type="scientific">Phaeodactylibacter luteus</name>
    <dbReference type="NCBI Taxonomy" id="1564516"/>
    <lineage>
        <taxon>Bacteria</taxon>
        <taxon>Pseudomonadati</taxon>
        <taxon>Bacteroidota</taxon>
        <taxon>Saprospiria</taxon>
        <taxon>Saprospirales</taxon>
        <taxon>Haliscomenobacteraceae</taxon>
        <taxon>Phaeodactylibacter</taxon>
    </lineage>
</organism>
<dbReference type="AlphaFoldDB" id="A0A5C6RPC0"/>
<feature type="transmembrane region" description="Helical" evidence="1">
    <location>
        <begin position="53"/>
        <end position="73"/>
    </location>
</feature>
<dbReference type="Gene3D" id="3.10.450.530">
    <property type="entry name" value="Ribonuclease toxin, BrnT, of type II toxin-antitoxin system"/>
    <property type="match status" value="1"/>
</dbReference>
<accession>A0A5C6RPC0</accession>
<dbReference type="OrthoDB" id="839663at2"/>
<keyword evidence="1" id="KW-0472">Membrane</keyword>
<evidence type="ECO:0000256" key="1">
    <source>
        <dbReference type="SAM" id="Phobius"/>
    </source>
</evidence>
<keyword evidence="1" id="KW-0812">Transmembrane</keyword>
<name>A0A5C6RPC0_9BACT</name>
<dbReference type="Proteomes" id="UP000321580">
    <property type="component" value="Unassembled WGS sequence"/>
</dbReference>